<dbReference type="SUPFAM" id="SSF52540">
    <property type="entry name" value="P-loop containing nucleoside triphosphate hydrolases"/>
    <property type="match status" value="1"/>
</dbReference>
<protein>
    <recommendedName>
        <fullName evidence="3">Sulfotransferase domain-containing protein</fullName>
    </recommendedName>
</protein>
<sequence>MKINIFGVGRSGTKAIQLYLSYLLIKKEGKVRINYEPYYWMNRKTQQLNFEGIFHHITSNLSLNEGQLSKQHTNYLNSLISGNKSVVTKFIRANGRIKAINQIMQPDLTIVVIRDLHGVLNSLSKHGWDLLGENLVYPNDWSRFLQEIKEKNIIPNQELEYCLNHITDRMDRNAFYWYIMNILAIDSHKYVNYYIEYSDIKLIEKIATQYNLLKKYYSIHDKRFTGSNIYNESFITEVHDVHNSRSIPQIGSYDVLSKNAKNIPLSKIINTKNLNKDSNDFYDYLNNNIKKKLLELNRNQL</sequence>
<evidence type="ECO:0008006" key="3">
    <source>
        <dbReference type="Google" id="ProtNLM"/>
    </source>
</evidence>
<dbReference type="Gene3D" id="3.40.50.300">
    <property type="entry name" value="P-loop containing nucleotide triphosphate hydrolases"/>
    <property type="match status" value="1"/>
</dbReference>
<dbReference type="InterPro" id="IPR027417">
    <property type="entry name" value="P-loop_NTPase"/>
</dbReference>
<evidence type="ECO:0000313" key="1">
    <source>
        <dbReference type="EMBL" id="QNF28476.1"/>
    </source>
</evidence>
<accession>A0ABX6S4W2</accession>
<organism evidence="1 2">
    <name type="scientific">Metabacillus elymi</name>
    <dbReference type="NCBI Taxonomy" id="2745198"/>
    <lineage>
        <taxon>Bacteria</taxon>
        <taxon>Bacillati</taxon>
        <taxon>Bacillota</taxon>
        <taxon>Bacilli</taxon>
        <taxon>Bacillales</taxon>
        <taxon>Bacillaceae</taxon>
        <taxon>Metabacillus</taxon>
    </lineage>
</organism>
<keyword evidence="2" id="KW-1185">Reference proteome</keyword>
<name>A0ABX6S4W2_9BACI</name>
<dbReference type="RefSeq" id="WP_185652923.1">
    <property type="nucleotide sequence ID" value="NZ_CP055263.1"/>
</dbReference>
<dbReference type="EMBL" id="CP055263">
    <property type="protein sequence ID" value="QNF28476.1"/>
    <property type="molecule type" value="Genomic_DNA"/>
</dbReference>
<proteinExistence type="predicted"/>
<reference evidence="1 2" key="1">
    <citation type="submission" date="2020-06" db="EMBL/GenBank/DDBJ databases">
        <title>Metabacillus dokdonensis sp. nov., isolated from the rhizosphere of Elymus tsukushiensis, a plant native to the Dokdo Islands, Republic of Korea.</title>
        <authorList>
            <person name="Lee S.Y."/>
            <person name="Hwang Y.J."/>
            <person name="Son J.S."/>
            <person name="Ghim S.Y."/>
        </authorList>
    </citation>
    <scope>NUCLEOTIDE SEQUENCE [LARGE SCALE GENOMIC DNA]</scope>
    <source>
        <strain evidence="1 2">KUDC1714</strain>
    </source>
</reference>
<gene>
    <name evidence="1" type="ORF">HUW50_13920</name>
</gene>
<dbReference type="Proteomes" id="UP000515490">
    <property type="component" value="Chromosome"/>
</dbReference>
<evidence type="ECO:0000313" key="2">
    <source>
        <dbReference type="Proteomes" id="UP000515490"/>
    </source>
</evidence>